<feature type="binding site" evidence="8">
    <location>
        <position position="66"/>
    </location>
    <ligand>
        <name>beta-alanine</name>
        <dbReference type="ChEBI" id="CHEBI:57966"/>
    </ligand>
</feature>
<name>L0H3D5_9GAMM</name>
<evidence type="ECO:0000256" key="2">
    <source>
        <dbReference type="ARBA" id="ARBA00009256"/>
    </source>
</evidence>
<evidence type="ECO:0000256" key="5">
    <source>
        <dbReference type="ARBA" id="ARBA00022741"/>
    </source>
</evidence>
<keyword evidence="3 8" id="KW-0436">Ligase</keyword>
<dbReference type="STRING" id="765912.Thimo_3513"/>
<dbReference type="Gene3D" id="3.30.1300.10">
    <property type="entry name" value="Pantoate-beta-alanine ligase, C-terminal domain"/>
    <property type="match status" value="1"/>
</dbReference>
<dbReference type="NCBIfam" id="TIGR00018">
    <property type="entry name" value="panC"/>
    <property type="match status" value="1"/>
</dbReference>
<dbReference type="InterPro" id="IPR042176">
    <property type="entry name" value="Pantoate_ligase_C"/>
</dbReference>
<keyword evidence="5 8" id="KW-0547">Nucleotide-binding</keyword>
<dbReference type="HAMAP" id="MF_00158">
    <property type="entry name" value="PanC"/>
    <property type="match status" value="1"/>
</dbReference>
<dbReference type="EMBL" id="CP003051">
    <property type="protein sequence ID" value="AGA92175.1"/>
    <property type="molecule type" value="Genomic_DNA"/>
</dbReference>
<evidence type="ECO:0000313" key="9">
    <source>
        <dbReference type="EMBL" id="AGA92175.1"/>
    </source>
</evidence>
<dbReference type="Proteomes" id="UP000010816">
    <property type="component" value="Chromosome"/>
</dbReference>
<organism evidence="9 10">
    <name type="scientific">Thioflavicoccus mobilis 8321</name>
    <dbReference type="NCBI Taxonomy" id="765912"/>
    <lineage>
        <taxon>Bacteria</taxon>
        <taxon>Pseudomonadati</taxon>
        <taxon>Pseudomonadota</taxon>
        <taxon>Gammaproteobacteria</taxon>
        <taxon>Chromatiales</taxon>
        <taxon>Chromatiaceae</taxon>
        <taxon>Thioflavicoccus</taxon>
    </lineage>
</organism>
<dbReference type="FunFam" id="3.40.50.620:FF:000013">
    <property type="entry name" value="Pantothenate synthetase"/>
    <property type="match status" value="1"/>
</dbReference>
<dbReference type="GO" id="GO:0004592">
    <property type="term" value="F:pantoate-beta-alanine ligase activity"/>
    <property type="evidence" value="ECO:0007669"/>
    <property type="project" value="UniProtKB-UniRule"/>
</dbReference>
<dbReference type="HOGENOM" id="CLU_047148_0_0_6"/>
<evidence type="ECO:0000256" key="7">
    <source>
        <dbReference type="ARBA" id="ARBA00048258"/>
    </source>
</evidence>
<dbReference type="EC" id="6.3.2.1" evidence="8"/>
<accession>L0H3D5</accession>
<dbReference type="PATRIC" id="fig|765912.4.peg.3444"/>
<dbReference type="RefSeq" id="WP_015282302.1">
    <property type="nucleotide sequence ID" value="NC_019940.1"/>
</dbReference>
<comment type="pathway">
    <text evidence="1 8">Cofactor biosynthesis; (R)-pantothenate biosynthesis; (R)-pantothenate from (R)-pantoate and beta-alanine: step 1/1.</text>
</comment>
<dbReference type="Pfam" id="PF02569">
    <property type="entry name" value="Pantoate_ligase"/>
    <property type="match status" value="1"/>
</dbReference>
<dbReference type="SUPFAM" id="SSF52374">
    <property type="entry name" value="Nucleotidylyl transferase"/>
    <property type="match status" value="1"/>
</dbReference>
<comment type="subcellular location">
    <subcellularLocation>
        <location evidence="8">Cytoplasm</location>
    </subcellularLocation>
</comment>
<evidence type="ECO:0000256" key="6">
    <source>
        <dbReference type="ARBA" id="ARBA00022840"/>
    </source>
</evidence>
<feature type="binding site" evidence="8">
    <location>
        <begin position="35"/>
        <end position="42"/>
    </location>
    <ligand>
        <name>ATP</name>
        <dbReference type="ChEBI" id="CHEBI:30616"/>
    </ligand>
</feature>
<feature type="binding site" evidence="8">
    <location>
        <position position="160"/>
    </location>
    <ligand>
        <name>(R)-pantoate</name>
        <dbReference type="ChEBI" id="CHEBI:15980"/>
    </ligand>
</feature>
<evidence type="ECO:0000256" key="4">
    <source>
        <dbReference type="ARBA" id="ARBA00022655"/>
    </source>
</evidence>
<feature type="binding site" evidence="8">
    <location>
        <begin position="154"/>
        <end position="157"/>
    </location>
    <ligand>
        <name>ATP</name>
        <dbReference type="ChEBI" id="CHEBI:30616"/>
    </ligand>
</feature>
<dbReference type="GO" id="GO:0015940">
    <property type="term" value="P:pantothenate biosynthetic process"/>
    <property type="evidence" value="ECO:0007669"/>
    <property type="project" value="UniProtKB-UniRule"/>
</dbReference>
<dbReference type="Gene3D" id="3.40.50.620">
    <property type="entry name" value="HUPs"/>
    <property type="match status" value="1"/>
</dbReference>
<comment type="similarity">
    <text evidence="2 8">Belongs to the pantothenate synthetase family.</text>
</comment>
<proteinExistence type="inferred from homology"/>
<gene>
    <name evidence="8" type="primary">panC</name>
    <name evidence="9" type="ORF">Thimo_3513</name>
</gene>
<feature type="binding site" evidence="8">
    <location>
        <position position="66"/>
    </location>
    <ligand>
        <name>(R)-pantoate</name>
        <dbReference type="ChEBI" id="CHEBI:15980"/>
    </ligand>
</feature>
<dbReference type="PANTHER" id="PTHR21299:SF1">
    <property type="entry name" value="PANTOATE--BETA-ALANINE LIGASE"/>
    <property type="match status" value="1"/>
</dbReference>
<feature type="active site" description="Proton donor" evidence="8">
    <location>
        <position position="42"/>
    </location>
</feature>
<protein>
    <recommendedName>
        <fullName evidence="8">Pantothenate synthetase</fullName>
        <shortName evidence="8">PS</shortName>
        <ecNumber evidence="8">6.3.2.1</ecNumber>
    </recommendedName>
    <alternativeName>
        <fullName evidence="8">Pantoate--beta-alanine ligase</fullName>
    </alternativeName>
    <alternativeName>
        <fullName evidence="8">Pantoate-activating enzyme</fullName>
    </alternativeName>
</protein>
<sequence length="294" mass="32036">MSSERLSVIDEIAVVRQRVRAWRTAGQRIALVPTMGNLHDGHLALVRAARAEGVRVVASIFVNPLQFGPREDLANYPRTLEQDRKQLEGIGVDLLFAPSAESIYPRGPGEHTRIEVPGLSDILCGASRPGHFIGVATVVCKLFNIVQPDLAYFGEKDFQQLLVIGRMTEDLSLPVEIVGVPTVREPDGLAMSSRNGYLTAPERVLAPALHHSLERAGEALREGRAAAEVEQSGRAALEAAGLRPDYFAVRRAADLARPERADQDLIVLAAAVIGTTRLIDNLRVRRGGLHDRSD</sequence>
<dbReference type="KEGG" id="tmb:Thimo_3513"/>
<dbReference type="CDD" id="cd00560">
    <property type="entry name" value="PanC"/>
    <property type="match status" value="1"/>
</dbReference>
<comment type="subunit">
    <text evidence="8">Homodimer.</text>
</comment>
<dbReference type="InterPro" id="IPR003721">
    <property type="entry name" value="Pantoate_ligase"/>
</dbReference>
<evidence type="ECO:0000256" key="3">
    <source>
        <dbReference type="ARBA" id="ARBA00022598"/>
    </source>
</evidence>
<keyword evidence="6 8" id="KW-0067">ATP-binding</keyword>
<dbReference type="OrthoDB" id="9773087at2"/>
<keyword evidence="10" id="KW-1185">Reference proteome</keyword>
<comment type="catalytic activity">
    <reaction evidence="7 8">
        <text>(R)-pantoate + beta-alanine + ATP = (R)-pantothenate + AMP + diphosphate + H(+)</text>
        <dbReference type="Rhea" id="RHEA:10912"/>
        <dbReference type="ChEBI" id="CHEBI:15378"/>
        <dbReference type="ChEBI" id="CHEBI:15980"/>
        <dbReference type="ChEBI" id="CHEBI:29032"/>
        <dbReference type="ChEBI" id="CHEBI:30616"/>
        <dbReference type="ChEBI" id="CHEBI:33019"/>
        <dbReference type="ChEBI" id="CHEBI:57966"/>
        <dbReference type="ChEBI" id="CHEBI:456215"/>
        <dbReference type="EC" id="6.3.2.1"/>
    </reaction>
</comment>
<feature type="binding site" evidence="8">
    <location>
        <begin position="191"/>
        <end position="194"/>
    </location>
    <ligand>
        <name>ATP</name>
        <dbReference type="ChEBI" id="CHEBI:30616"/>
    </ligand>
</feature>
<dbReference type="GO" id="GO:0005524">
    <property type="term" value="F:ATP binding"/>
    <property type="evidence" value="ECO:0007669"/>
    <property type="project" value="UniProtKB-KW"/>
</dbReference>
<keyword evidence="4 8" id="KW-0566">Pantothenate biosynthesis</keyword>
<dbReference type="UniPathway" id="UPA00028">
    <property type="reaction ID" value="UER00005"/>
</dbReference>
<evidence type="ECO:0000256" key="8">
    <source>
        <dbReference type="HAMAP-Rule" id="MF_00158"/>
    </source>
</evidence>
<dbReference type="eggNOG" id="COG0414">
    <property type="taxonomic scope" value="Bacteria"/>
</dbReference>
<feature type="binding site" evidence="8">
    <location>
        <position position="183"/>
    </location>
    <ligand>
        <name>ATP</name>
        <dbReference type="ChEBI" id="CHEBI:30616"/>
    </ligand>
</feature>
<evidence type="ECO:0000313" key="10">
    <source>
        <dbReference type="Proteomes" id="UP000010816"/>
    </source>
</evidence>
<dbReference type="GO" id="GO:0005829">
    <property type="term" value="C:cytosol"/>
    <property type="evidence" value="ECO:0007669"/>
    <property type="project" value="TreeGrafter"/>
</dbReference>
<evidence type="ECO:0000256" key="1">
    <source>
        <dbReference type="ARBA" id="ARBA00004990"/>
    </source>
</evidence>
<dbReference type="InterPro" id="IPR014729">
    <property type="entry name" value="Rossmann-like_a/b/a_fold"/>
</dbReference>
<dbReference type="PANTHER" id="PTHR21299">
    <property type="entry name" value="CYTIDYLATE KINASE/PANTOATE-BETA-ALANINE LIGASE"/>
    <property type="match status" value="1"/>
</dbReference>
<dbReference type="AlphaFoldDB" id="L0H3D5"/>
<keyword evidence="8" id="KW-0963">Cytoplasm</keyword>
<comment type="function">
    <text evidence="8">Catalyzes the condensation of pantoate with beta-alanine in an ATP-dependent reaction via a pantoyl-adenylate intermediate.</text>
</comment>
<reference evidence="9 10" key="1">
    <citation type="submission" date="2011-09" db="EMBL/GenBank/DDBJ databases">
        <title>Complete sequence of chromosome of Thioflavicoccus mobilis 8321.</title>
        <authorList>
            <consortium name="US DOE Joint Genome Institute"/>
            <person name="Lucas S."/>
            <person name="Han J."/>
            <person name="Lapidus A."/>
            <person name="Cheng J.-F."/>
            <person name="Goodwin L."/>
            <person name="Pitluck S."/>
            <person name="Peters L."/>
            <person name="Ovchinnikova G."/>
            <person name="Lu M."/>
            <person name="Detter J.C."/>
            <person name="Han C."/>
            <person name="Tapia R."/>
            <person name="Land M."/>
            <person name="Hauser L."/>
            <person name="Kyrpides N."/>
            <person name="Ivanova N."/>
            <person name="Pagani I."/>
            <person name="Vogl K."/>
            <person name="Liu Z."/>
            <person name="Imhoff J."/>
            <person name="Thiel V."/>
            <person name="Frigaard N.-U."/>
            <person name="Bryant D."/>
            <person name="Woyke T."/>
        </authorList>
    </citation>
    <scope>NUCLEOTIDE SEQUENCE [LARGE SCALE GENOMIC DNA]</scope>
    <source>
        <strain evidence="9 10">8321</strain>
    </source>
</reference>
<comment type="miscellaneous">
    <text evidence="8">The reaction proceeds by a bi uni uni bi ping pong mechanism.</text>
</comment>